<sequence length="499" mass="55357">MATCRGMIVYKLYRALSYGLSPLVHLHLRWRKFRGLEHPLRWPERLGRASASRPPGPLLWVHAVSLGEGMAVIPVIKQCMQQRPDFNILMTTTTLSAFEVIKDKLPTGVLYQFAPIDTPMAMDAFIGYWKPDAIILVESELWPNLILSASENGIALALINARMSAKSLRRWSGSLLLPLVSLLLSRFSLIIPLSNAQAIRFQLLQAPPFVINFSGDLKYAVGECNVSTEEVSCINDLKLQLAHKKVWMASSIHSGEEEVILAVHEYLMQKHGDMVTIIVPRYPQHGREIFQKLRKERYGVALRSQHKLLQPGTNIYIVDTLGELGQLYSLTSIAVVGGSFFPGLAGHNLSEAAAAGCAVFTGLYVGHFSHMVLQMQRVNKVSIQQVSGDLELAEALDELFTDSTALKIRQQAAKEAYHALSSGIIANTWTLIDFHVFRSGLSPSNQASVQSDMKIGFLWSHAQVMRSYLGRGTRRMELPRGHPARAHTPHKPGQGAGGR</sequence>
<dbReference type="InterPro" id="IPR007507">
    <property type="entry name" value="Glycos_transf_N"/>
</dbReference>
<dbReference type="InterPro" id="IPR039901">
    <property type="entry name" value="Kdotransferase"/>
</dbReference>
<evidence type="ECO:0000259" key="9">
    <source>
        <dbReference type="Pfam" id="PF04413"/>
    </source>
</evidence>
<dbReference type="AlphaFoldDB" id="A0A6P8DRY3"/>
<dbReference type="PANTHER" id="PTHR42755">
    <property type="entry name" value="3-DEOXY-MANNO-OCTULOSONATE CYTIDYLYLTRANSFERASE"/>
    <property type="match status" value="1"/>
</dbReference>
<dbReference type="Gene3D" id="3.40.50.2000">
    <property type="entry name" value="Glycogen Phosphorylase B"/>
    <property type="match status" value="1"/>
</dbReference>
<evidence type="ECO:0000256" key="5">
    <source>
        <dbReference type="ARBA" id="ARBA00049183"/>
    </source>
</evidence>
<feature type="region of interest" description="Disordered" evidence="8">
    <location>
        <begin position="476"/>
        <end position="499"/>
    </location>
</feature>
<proteinExistence type="inferred from homology"/>
<name>A0A6P8DRY3_PUNGR</name>
<feature type="domain" description="3-deoxy-D-manno-octulosonic-acid transferase N-terminal" evidence="9">
    <location>
        <begin position="41"/>
        <end position="220"/>
    </location>
</feature>
<evidence type="ECO:0000256" key="1">
    <source>
        <dbReference type="ARBA" id="ARBA00006380"/>
    </source>
</evidence>
<evidence type="ECO:0000256" key="2">
    <source>
        <dbReference type="ARBA" id="ARBA00012621"/>
    </source>
</evidence>
<evidence type="ECO:0000256" key="7">
    <source>
        <dbReference type="PIRSR" id="PIRSR639901-2"/>
    </source>
</evidence>
<dbReference type="GeneID" id="116208055"/>
<reference evidence="10" key="1">
    <citation type="journal article" date="2020" name="Plant Biotechnol. J.">
        <title>The pomegranate (Punica granatum L.) draft genome dissects genetic divergence between soft- and hard-seeded cultivars.</title>
        <authorList>
            <person name="Luo X."/>
            <person name="Li H."/>
            <person name="Wu Z."/>
            <person name="Yao W."/>
            <person name="Zhao P."/>
            <person name="Cao D."/>
            <person name="Yu H."/>
            <person name="Li K."/>
            <person name="Poudel K."/>
            <person name="Zhao D."/>
            <person name="Zhang F."/>
            <person name="Xia X."/>
            <person name="Chen L."/>
            <person name="Wang Q."/>
            <person name="Jing D."/>
            <person name="Cao S."/>
        </authorList>
    </citation>
    <scope>NUCLEOTIDE SEQUENCE [LARGE SCALE GENOMIC DNA]</scope>
    <source>
        <strain evidence="10">cv. Tunisia</strain>
    </source>
</reference>
<reference evidence="11" key="2">
    <citation type="submission" date="2025-08" db="UniProtKB">
        <authorList>
            <consortium name="RefSeq"/>
        </authorList>
    </citation>
    <scope>IDENTIFICATION</scope>
    <source>
        <tissue evidence="11">Leaf</tissue>
    </source>
</reference>
<evidence type="ECO:0000256" key="6">
    <source>
        <dbReference type="PIRSR" id="PIRSR639901-1"/>
    </source>
</evidence>
<dbReference type="GO" id="GO:0005886">
    <property type="term" value="C:plasma membrane"/>
    <property type="evidence" value="ECO:0007669"/>
    <property type="project" value="TreeGrafter"/>
</dbReference>
<evidence type="ECO:0000256" key="8">
    <source>
        <dbReference type="SAM" id="MobiDB-lite"/>
    </source>
</evidence>
<dbReference type="FunFam" id="3.40.50.2000:FF:000032">
    <property type="entry name" value="3-deoxy-D-manno-octulosonic acid transferase"/>
    <property type="match status" value="1"/>
</dbReference>
<dbReference type="PANTHER" id="PTHR42755:SF1">
    <property type="entry name" value="3-DEOXY-D-MANNO-OCTULOSONIC ACID TRANSFERASE, MITOCHONDRIAL-RELATED"/>
    <property type="match status" value="1"/>
</dbReference>
<dbReference type="GO" id="GO:0009245">
    <property type="term" value="P:lipid A biosynthetic process"/>
    <property type="evidence" value="ECO:0007669"/>
    <property type="project" value="TreeGrafter"/>
</dbReference>
<dbReference type="EC" id="2.4.99.12" evidence="2"/>
<gene>
    <name evidence="11" type="primary">LOC116208055</name>
</gene>
<feature type="site" description="Transition state stabilizer" evidence="7">
    <location>
        <position position="218"/>
    </location>
</feature>
<evidence type="ECO:0000313" key="11">
    <source>
        <dbReference type="RefSeq" id="XP_031397119.1"/>
    </source>
</evidence>
<feature type="site" description="Transition state stabilizer" evidence="7">
    <location>
        <position position="138"/>
    </location>
</feature>
<protein>
    <recommendedName>
        <fullName evidence="2">lipid IVA 3-deoxy-D-manno-octulosonic acid transferase</fullName>
        <ecNumber evidence="2">2.4.99.12</ecNumber>
    </recommendedName>
    <alternativeName>
        <fullName evidence="4">Lipid IV(A) 3-deoxy-D-manno-octulosonic acid transferase</fullName>
    </alternativeName>
</protein>
<organism evidence="10 11">
    <name type="scientific">Punica granatum</name>
    <name type="common">Pomegranate</name>
    <dbReference type="NCBI Taxonomy" id="22663"/>
    <lineage>
        <taxon>Eukaryota</taxon>
        <taxon>Viridiplantae</taxon>
        <taxon>Streptophyta</taxon>
        <taxon>Embryophyta</taxon>
        <taxon>Tracheophyta</taxon>
        <taxon>Spermatophyta</taxon>
        <taxon>Magnoliopsida</taxon>
        <taxon>eudicotyledons</taxon>
        <taxon>Gunneridae</taxon>
        <taxon>Pentapetalae</taxon>
        <taxon>rosids</taxon>
        <taxon>malvids</taxon>
        <taxon>Myrtales</taxon>
        <taxon>Lythraceae</taxon>
        <taxon>Punica</taxon>
    </lineage>
</organism>
<dbReference type="Gene3D" id="3.40.50.11720">
    <property type="entry name" value="3-Deoxy-D-manno-octulosonic-acid transferase, N-terminal domain"/>
    <property type="match status" value="1"/>
</dbReference>
<dbReference type="OrthoDB" id="308383at2759"/>
<dbReference type="RefSeq" id="XP_031397119.1">
    <property type="nucleotide sequence ID" value="XM_031541259.1"/>
</dbReference>
<comment type="similarity">
    <text evidence="1">Belongs to the glycosyltransferase group 1 family. Glycosyltransferase 30 subfamily.</text>
</comment>
<keyword evidence="10" id="KW-1185">Reference proteome</keyword>
<dbReference type="FunFam" id="3.40.50.11720:FF:000001">
    <property type="entry name" value="3-deoxy-D-manno-octulosonic acid transferase"/>
    <property type="match status" value="1"/>
</dbReference>
<evidence type="ECO:0000313" key="10">
    <source>
        <dbReference type="Proteomes" id="UP000515151"/>
    </source>
</evidence>
<evidence type="ECO:0000256" key="3">
    <source>
        <dbReference type="ARBA" id="ARBA00022679"/>
    </source>
</evidence>
<dbReference type="InterPro" id="IPR038107">
    <property type="entry name" value="Glycos_transf_N_sf"/>
</dbReference>
<comment type="catalytic activity">
    <reaction evidence="5">
        <text>lipid IVA (E. coli) + CMP-3-deoxy-beta-D-manno-octulosonate = alpha-Kdo-(2-&gt;6)-lipid IVA (E. coli) + CMP + H(+)</text>
        <dbReference type="Rhea" id="RHEA:28066"/>
        <dbReference type="ChEBI" id="CHEBI:15378"/>
        <dbReference type="ChEBI" id="CHEBI:58603"/>
        <dbReference type="ChEBI" id="CHEBI:60364"/>
        <dbReference type="ChEBI" id="CHEBI:60377"/>
        <dbReference type="ChEBI" id="CHEBI:85987"/>
        <dbReference type="EC" id="2.4.99.12"/>
    </reaction>
</comment>
<dbReference type="Pfam" id="PF04413">
    <property type="entry name" value="Glycos_transf_N"/>
    <property type="match status" value="1"/>
</dbReference>
<dbReference type="GO" id="GO:0043842">
    <property type="term" value="F:Kdo transferase activity"/>
    <property type="evidence" value="ECO:0007669"/>
    <property type="project" value="UniProtKB-EC"/>
</dbReference>
<feature type="active site" description="Proton acceptor" evidence="6">
    <location>
        <position position="68"/>
    </location>
</feature>
<dbReference type="Proteomes" id="UP000515151">
    <property type="component" value="Chromosome 5"/>
</dbReference>
<accession>A0A6P8DRY3</accession>
<evidence type="ECO:0000256" key="4">
    <source>
        <dbReference type="ARBA" id="ARBA00031445"/>
    </source>
</evidence>
<keyword evidence="3 11" id="KW-0808">Transferase</keyword>